<feature type="domain" description="Zn(2)-C6 fungal-type" evidence="3">
    <location>
        <begin position="14"/>
        <end position="72"/>
    </location>
</feature>
<dbReference type="EMBL" id="CABFNP030000619">
    <property type="protein sequence ID" value="CAI6061696.1"/>
    <property type="molecule type" value="Genomic_DNA"/>
</dbReference>
<keyword evidence="1" id="KW-0539">Nucleus</keyword>
<dbReference type="InterPro" id="IPR001138">
    <property type="entry name" value="Zn2Cys6_DnaBD"/>
</dbReference>
<dbReference type="PANTHER" id="PTHR31668:SF30">
    <property type="entry name" value="ZN(II)2CYS6 TRANSCRIPTION FACTOR (EUROFUNG)"/>
    <property type="match status" value="1"/>
</dbReference>
<evidence type="ECO:0000259" key="3">
    <source>
        <dbReference type="SMART" id="SM00066"/>
    </source>
</evidence>
<dbReference type="AlphaFoldDB" id="A0AA35PYV1"/>
<gene>
    <name evidence="4" type="ORF">CCHLO57077_00011728</name>
</gene>
<dbReference type="CDD" id="cd12148">
    <property type="entry name" value="fungal_TF_MHR"/>
    <property type="match status" value="1"/>
</dbReference>
<protein>
    <recommendedName>
        <fullName evidence="3">Zn(2)-C6 fungal-type domain-containing protein</fullName>
    </recommendedName>
</protein>
<dbReference type="Gene3D" id="4.10.240.10">
    <property type="entry name" value="Zn(2)-C6 fungal-type DNA-binding domain"/>
    <property type="match status" value="1"/>
</dbReference>
<keyword evidence="5" id="KW-1185">Reference proteome</keyword>
<evidence type="ECO:0000313" key="5">
    <source>
        <dbReference type="Proteomes" id="UP001160390"/>
    </source>
</evidence>
<dbReference type="PANTHER" id="PTHR31668">
    <property type="entry name" value="GLUCOSE TRANSPORT TRANSCRIPTION REGULATOR RGT1-RELATED-RELATED"/>
    <property type="match status" value="1"/>
</dbReference>
<dbReference type="SMART" id="SM00066">
    <property type="entry name" value="GAL4"/>
    <property type="match status" value="1"/>
</dbReference>
<feature type="region of interest" description="Disordered" evidence="2">
    <location>
        <begin position="59"/>
        <end position="189"/>
    </location>
</feature>
<reference evidence="4" key="1">
    <citation type="submission" date="2023-01" db="EMBL/GenBank/DDBJ databases">
        <authorList>
            <person name="Piombo E."/>
        </authorList>
    </citation>
    <scope>NUCLEOTIDE SEQUENCE</scope>
</reference>
<dbReference type="Proteomes" id="UP001160390">
    <property type="component" value="Unassembled WGS sequence"/>
</dbReference>
<comment type="caution">
    <text evidence="4">The sequence shown here is derived from an EMBL/GenBank/DDBJ whole genome shotgun (WGS) entry which is preliminary data.</text>
</comment>
<dbReference type="InterPro" id="IPR050797">
    <property type="entry name" value="Carb_Metab_Trans_Reg"/>
</dbReference>
<dbReference type="InterPro" id="IPR036864">
    <property type="entry name" value="Zn2-C6_fun-type_DNA-bd_sf"/>
</dbReference>
<evidence type="ECO:0000256" key="2">
    <source>
        <dbReference type="SAM" id="MobiDB-lite"/>
    </source>
</evidence>
<dbReference type="GO" id="GO:0008270">
    <property type="term" value="F:zinc ion binding"/>
    <property type="evidence" value="ECO:0007669"/>
    <property type="project" value="InterPro"/>
</dbReference>
<feature type="compositionally biased region" description="Polar residues" evidence="2">
    <location>
        <begin position="80"/>
        <end position="96"/>
    </location>
</feature>
<evidence type="ECO:0000313" key="4">
    <source>
        <dbReference type="EMBL" id="CAI6061696.1"/>
    </source>
</evidence>
<name>A0AA35PYV1_9HYPO</name>
<sequence length="619" mass="69339">MEYDGDGAALAPVGRPKRACDQCSYRKVKVGFELDQTGQRTDMACDGLQPCSRCAKSRLDCSSSPSRPLKPSNGRRIQALRNSNAPRTDAGSSLTVPEQRYALESPDSDRPVVNDYAASNSSHSPASIRDNHGNIQWVSPRQDHAPQHGRPFLSPDMALADRNQPGDWRRLEDMSTTPRDAESPTDPSSYMTLDEAEVMSWVEVFFDRLYSTVPVVDRAELGRDLMAQRHQHDLQFRAMIYSLCAFAMMQPVHENELGFISSRESRAKQLLHSAARARASYDFAENPNLVIIITSFFMFATLFNLRMQNSSWIQLREAVECGRLIGLHRPESYEGLTPRQISHRLRVYLVLSVTERSVALQRNHYISFTGQPLQDLHNYHVSLRAASVKELSGVVIFDSRMASATVGLLRLSKLCSAVDERVISCWNSSCSSGRQACTKVTIEQAVQVFNSIESAAGPSEDPNDPENILSARILEDRAAHEGVEILTQGQVIDISILRFWLTTRLWVSCLTHDLLDETSPHENLRPSYMVHIARQALDIANICGEDRLATHGIGIIERIYDIGMGVIMALQHCVADPASAPLIPDFEQLLQRFFHFLRATRGGNHPFYQALKKAFDSVQ</sequence>
<organism evidence="4 5">
    <name type="scientific">Clonostachys chloroleuca</name>
    <dbReference type="NCBI Taxonomy" id="1926264"/>
    <lineage>
        <taxon>Eukaryota</taxon>
        <taxon>Fungi</taxon>
        <taxon>Dikarya</taxon>
        <taxon>Ascomycota</taxon>
        <taxon>Pezizomycotina</taxon>
        <taxon>Sordariomycetes</taxon>
        <taxon>Hypocreomycetidae</taxon>
        <taxon>Hypocreales</taxon>
        <taxon>Bionectriaceae</taxon>
        <taxon>Clonostachys</taxon>
    </lineage>
</organism>
<dbReference type="CDD" id="cd00067">
    <property type="entry name" value="GAL4"/>
    <property type="match status" value="1"/>
</dbReference>
<proteinExistence type="predicted"/>
<dbReference type="GO" id="GO:0000981">
    <property type="term" value="F:DNA-binding transcription factor activity, RNA polymerase II-specific"/>
    <property type="evidence" value="ECO:0007669"/>
    <property type="project" value="InterPro"/>
</dbReference>
<evidence type="ECO:0000256" key="1">
    <source>
        <dbReference type="ARBA" id="ARBA00023242"/>
    </source>
</evidence>
<accession>A0AA35PYV1</accession>